<keyword evidence="7" id="KW-1185">Reference proteome</keyword>
<evidence type="ECO:0000313" key="7">
    <source>
        <dbReference type="Proteomes" id="UP000567293"/>
    </source>
</evidence>
<keyword evidence="4" id="KW-0862">Zinc</keyword>
<dbReference type="PANTHER" id="PTHR43462:SF1">
    <property type="entry name" value="ALANYL-TRNA EDITING PROTEIN AARSD1"/>
    <property type="match status" value="1"/>
</dbReference>
<accession>A0A7V8NP73</accession>
<gene>
    <name evidence="6" type="ORF">HRJ53_06575</name>
</gene>
<comment type="cofactor">
    <cofactor evidence="1">
        <name>Zn(2+)</name>
        <dbReference type="ChEBI" id="CHEBI:29105"/>
    </cofactor>
</comment>
<dbReference type="GO" id="GO:0004813">
    <property type="term" value="F:alanine-tRNA ligase activity"/>
    <property type="evidence" value="ECO:0007669"/>
    <property type="project" value="InterPro"/>
</dbReference>
<comment type="caution">
    <text evidence="6">The sequence shown here is derived from an EMBL/GenBank/DDBJ whole genome shotgun (WGS) entry which is preliminary data.</text>
</comment>
<evidence type="ECO:0000259" key="5">
    <source>
        <dbReference type="PROSITE" id="PS50860"/>
    </source>
</evidence>
<dbReference type="PANTHER" id="PTHR43462">
    <property type="entry name" value="ALANYL-TRNA EDITING PROTEIN"/>
    <property type="match status" value="1"/>
</dbReference>
<organism evidence="6 7">
    <name type="scientific">Candidatus Acidiferrum panamense</name>
    <dbReference type="NCBI Taxonomy" id="2741543"/>
    <lineage>
        <taxon>Bacteria</taxon>
        <taxon>Pseudomonadati</taxon>
        <taxon>Acidobacteriota</taxon>
        <taxon>Terriglobia</taxon>
        <taxon>Candidatus Acidiferrales</taxon>
        <taxon>Candidatus Acidiferrum</taxon>
    </lineage>
</organism>
<dbReference type="GO" id="GO:0003676">
    <property type="term" value="F:nucleic acid binding"/>
    <property type="evidence" value="ECO:0007669"/>
    <property type="project" value="InterPro"/>
</dbReference>
<dbReference type="EMBL" id="JACDQQ010000647">
    <property type="protein sequence ID" value="MBA0084640.1"/>
    <property type="molecule type" value="Genomic_DNA"/>
</dbReference>
<dbReference type="PROSITE" id="PS50860">
    <property type="entry name" value="AA_TRNA_LIGASE_II_ALA"/>
    <property type="match status" value="1"/>
</dbReference>
<dbReference type="GO" id="GO:0046872">
    <property type="term" value="F:metal ion binding"/>
    <property type="evidence" value="ECO:0007669"/>
    <property type="project" value="UniProtKB-KW"/>
</dbReference>
<dbReference type="GO" id="GO:0005524">
    <property type="term" value="F:ATP binding"/>
    <property type="evidence" value="ECO:0007669"/>
    <property type="project" value="InterPro"/>
</dbReference>
<dbReference type="GO" id="GO:0002161">
    <property type="term" value="F:aminoacyl-tRNA deacylase activity"/>
    <property type="evidence" value="ECO:0007669"/>
    <property type="project" value="UniProtKB-ARBA"/>
</dbReference>
<evidence type="ECO:0000256" key="3">
    <source>
        <dbReference type="ARBA" id="ARBA00022723"/>
    </source>
</evidence>
<dbReference type="InterPro" id="IPR018165">
    <property type="entry name" value="Ala-tRNA-synth_IIc_core"/>
</dbReference>
<dbReference type="Gene3D" id="3.30.980.10">
    <property type="entry name" value="Threonyl-trna Synthetase, Chain A, domain 2"/>
    <property type="match status" value="1"/>
</dbReference>
<dbReference type="InterPro" id="IPR009000">
    <property type="entry name" value="Transl_B-barrel_sf"/>
</dbReference>
<evidence type="ECO:0000256" key="4">
    <source>
        <dbReference type="ARBA" id="ARBA00022833"/>
    </source>
</evidence>
<evidence type="ECO:0000256" key="1">
    <source>
        <dbReference type="ARBA" id="ARBA00001947"/>
    </source>
</evidence>
<evidence type="ECO:0000256" key="2">
    <source>
        <dbReference type="ARBA" id="ARBA00004496"/>
    </source>
</evidence>
<dbReference type="Pfam" id="PF07973">
    <property type="entry name" value="tRNA_SAD"/>
    <property type="match status" value="1"/>
</dbReference>
<dbReference type="InterPro" id="IPR018163">
    <property type="entry name" value="Thr/Ala-tRNA-synth_IIc_edit"/>
</dbReference>
<dbReference type="GO" id="GO:0005737">
    <property type="term" value="C:cytoplasm"/>
    <property type="evidence" value="ECO:0007669"/>
    <property type="project" value="UniProtKB-SubCell"/>
</dbReference>
<dbReference type="SUPFAM" id="SSF55186">
    <property type="entry name" value="ThrRS/AlaRS common domain"/>
    <property type="match status" value="1"/>
</dbReference>
<sequence length="248" mass="28341">MATRRLYYDDSFQREFTARVLSCEPQKVSPSPEVKASTWQAILDQTAFYPTSGGQPHDLGRIGDAQVVEVGDRRGEIVHVVDRRLECVEVEGSIDWPRRFDHMQQHTGQHLLSAMFQKHFGLPTVSFHLGTEVCTIDLRGQEPSEQIREESERAANRIIFEDRRVSVRYGTAEELLRRGVRKEVDREGVLRAIEIAGVEWQPCGGTHVKSTGQIGMILVRRLAKIRQDWRLEFVCGGRAEKVARRDFA</sequence>
<dbReference type="SMART" id="SM00863">
    <property type="entry name" value="tRNA_SAD"/>
    <property type="match status" value="1"/>
</dbReference>
<dbReference type="InterPro" id="IPR012947">
    <property type="entry name" value="tRNA_SAD"/>
</dbReference>
<proteinExistence type="predicted"/>
<dbReference type="Gene3D" id="2.40.30.130">
    <property type="match status" value="1"/>
</dbReference>
<dbReference type="AlphaFoldDB" id="A0A7V8NP73"/>
<dbReference type="GO" id="GO:0006419">
    <property type="term" value="P:alanyl-tRNA aminoacylation"/>
    <property type="evidence" value="ECO:0007669"/>
    <property type="project" value="InterPro"/>
</dbReference>
<name>A0A7V8NP73_9BACT</name>
<dbReference type="InterPro" id="IPR051335">
    <property type="entry name" value="Alanyl-tRNA_Editing_Enzymes"/>
</dbReference>
<reference evidence="6" key="1">
    <citation type="submission" date="2020-06" db="EMBL/GenBank/DDBJ databases">
        <title>Legume-microbial interactions unlock mineral nutrients during tropical forest succession.</title>
        <authorList>
            <person name="Epihov D.Z."/>
        </authorList>
    </citation>
    <scope>NUCLEOTIDE SEQUENCE [LARGE SCALE GENOMIC DNA]</scope>
    <source>
        <strain evidence="6">Pan2503</strain>
    </source>
</reference>
<protein>
    <submittedName>
        <fullName evidence="6">Alanyl-tRNA editing protein</fullName>
    </submittedName>
</protein>
<evidence type="ECO:0000313" key="6">
    <source>
        <dbReference type="EMBL" id="MBA0084640.1"/>
    </source>
</evidence>
<feature type="non-terminal residue" evidence="6">
    <location>
        <position position="248"/>
    </location>
</feature>
<keyword evidence="3" id="KW-0479">Metal-binding</keyword>
<dbReference type="Proteomes" id="UP000567293">
    <property type="component" value="Unassembled WGS sequence"/>
</dbReference>
<dbReference type="SUPFAM" id="SSF50447">
    <property type="entry name" value="Translation proteins"/>
    <property type="match status" value="1"/>
</dbReference>
<comment type="subcellular location">
    <subcellularLocation>
        <location evidence="2">Cytoplasm</location>
    </subcellularLocation>
</comment>
<feature type="domain" description="Alanyl-transfer RNA synthetases family profile" evidence="5">
    <location>
        <begin position="1"/>
        <end position="245"/>
    </location>
</feature>